<dbReference type="Pfam" id="PF11611">
    <property type="entry name" value="DUF4352"/>
    <property type="match status" value="1"/>
</dbReference>
<feature type="transmembrane region" description="Helical" evidence="2">
    <location>
        <begin position="20"/>
        <end position="38"/>
    </location>
</feature>
<comment type="caution">
    <text evidence="4">The sequence shown here is derived from an EMBL/GenBank/DDBJ whole genome shotgun (WGS) entry which is preliminary data.</text>
</comment>
<reference evidence="4 5" key="1">
    <citation type="submission" date="2018-12" db="EMBL/GenBank/DDBJ databases">
        <title>Bacillus ochoae sp. nov., Paenibacillus whitsoniae sp. nov., Paenibacillus spiritus sp. nov. Isolated from the Mars Exploration Rover during spacecraft assembly.</title>
        <authorList>
            <person name="Seuylemezian A."/>
            <person name="Vaishampayan P."/>
        </authorList>
    </citation>
    <scope>NUCLEOTIDE SEQUENCE [LARGE SCALE GENOMIC DNA]</scope>
    <source>
        <strain evidence="4 5">MER 54</strain>
    </source>
</reference>
<proteinExistence type="predicted"/>
<keyword evidence="1" id="KW-0732">Signal</keyword>
<dbReference type="InterPro" id="IPR029051">
    <property type="entry name" value="DUF4352"/>
</dbReference>
<keyword evidence="2" id="KW-0812">Transmembrane</keyword>
<evidence type="ECO:0000313" key="4">
    <source>
        <dbReference type="EMBL" id="RTE05476.1"/>
    </source>
</evidence>
<gene>
    <name evidence="4" type="ORF">EJQ19_24950</name>
</gene>
<dbReference type="InterPro" id="IPR029050">
    <property type="entry name" value="Immunoprotect_excell_Ig-like"/>
</dbReference>
<evidence type="ECO:0000259" key="3">
    <source>
        <dbReference type="Pfam" id="PF11611"/>
    </source>
</evidence>
<evidence type="ECO:0000313" key="5">
    <source>
        <dbReference type="Proteomes" id="UP000276128"/>
    </source>
</evidence>
<organism evidence="4 5">
    <name type="scientific">Paenibacillus whitsoniae</name>
    <dbReference type="NCBI Taxonomy" id="2496558"/>
    <lineage>
        <taxon>Bacteria</taxon>
        <taxon>Bacillati</taxon>
        <taxon>Bacillota</taxon>
        <taxon>Bacilli</taxon>
        <taxon>Bacillales</taxon>
        <taxon>Paenibacillaceae</taxon>
        <taxon>Paenibacillus</taxon>
    </lineage>
</organism>
<dbReference type="Proteomes" id="UP000276128">
    <property type="component" value="Unassembled WGS sequence"/>
</dbReference>
<evidence type="ECO:0000256" key="1">
    <source>
        <dbReference type="ARBA" id="ARBA00022729"/>
    </source>
</evidence>
<protein>
    <submittedName>
        <fullName evidence="4">DUF4352 domain-containing protein</fullName>
    </submittedName>
</protein>
<keyword evidence="2" id="KW-0472">Membrane</keyword>
<accession>A0A3S0CRD2</accession>
<feature type="domain" description="DUF4352" evidence="3">
    <location>
        <begin position="68"/>
        <end position="183"/>
    </location>
</feature>
<dbReference type="Gene3D" id="2.60.40.1240">
    <property type="match status" value="1"/>
</dbReference>
<dbReference type="EMBL" id="RXHU01000082">
    <property type="protein sequence ID" value="RTE05476.1"/>
    <property type="molecule type" value="Genomic_DNA"/>
</dbReference>
<dbReference type="OrthoDB" id="2607704at2"/>
<evidence type="ECO:0000256" key="2">
    <source>
        <dbReference type="SAM" id="Phobius"/>
    </source>
</evidence>
<keyword evidence="5" id="KW-1185">Reference proteome</keyword>
<dbReference type="RefSeq" id="WP_126143948.1">
    <property type="nucleotide sequence ID" value="NZ_RXHU01000082.1"/>
</dbReference>
<name>A0A3S0CRD2_9BACL</name>
<sequence length="193" mass="21050">MKDAQIKESNENNTKRKNEANTFVGVIAVIILITGIWSCSGNKDSTTVDNVTSITKSTETSPSSIPEFKMNEAARVGAFEFAAISYNISSEFSGTKTENQFVVVKVKMTNNDSKPRDFSKSLFQLKDGTGKTYAPFDGAVSDNSLLVYETVNPGLSKTRTIIFETPKEMKGFQLDCNSGVLLAGGEHILINLQ</sequence>
<keyword evidence="2" id="KW-1133">Transmembrane helix</keyword>
<dbReference type="AlphaFoldDB" id="A0A3S0CRD2"/>